<evidence type="ECO:0000313" key="1">
    <source>
        <dbReference type="EMBL" id="EYB87579.1"/>
    </source>
</evidence>
<dbReference type="AlphaFoldDB" id="A0A016SBD7"/>
<sequence length="98" mass="11156">MSPLRGTRHDGSVLLDVYSVSETTNPPKRSVIQRRHSYGVCQVLHATSNSLADIIKINVMHRLEMTTWSTGKRGLLWIPRRLGGLVVSDRRHLPSRER</sequence>
<accession>A0A016SBD7</accession>
<dbReference type="EMBL" id="JARK01001596">
    <property type="protein sequence ID" value="EYB87579.1"/>
    <property type="molecule type" value="Genomic_DNA"/>
</dbReference>
<protein>
    <submittedName>
        <fullName evidence="1">Uncharacterized protein</fullName>
    </submittedName>
</protein>
<organism evidence="1 2">
    <name type="scientific">Ancylostoma ceylanicum</name>
    <dbReference type="NCBI Taxonomy" id="53326"/>
    <lineage>
        <taxon>Eukaryota</taxon>
        <taxon>Metazoa</taxon>
        <taxon>Ecdysozoa</taxon>
        <taxon>Nematoda</taxon>
        <taxon>Chromadorea</taxon>
        <taxon>Rhabditida</taxon>
        <taxon>Rhabditina</taxon>
        <taxon>Rhabditomorpha</taxon>
        <taxon>Strongyloidea</taxon>
        <taxon>Ancylostomatidae</taxon>
        <taxon>Ancylostomatinae</taxon>
        <taxon>Ancylostoma</taxon>
    </lineage>
</organism>
<comment type="caution">
    <text evidence="1">The sequence shown here is derived from an EMBL/GenBank/DDBJ whole genome shotgun (WGS) entry which is preliminary data.</text>
</comment>
<name>A0A016SBD7_9BILA</name>
<keyword evidence="2" id="KW-1185">Reference proteome</keyword>
<proteinExistence type="predicted"/>
<dbReference type="Proteomes" id="UP000024635">
    <property type="component" value="Unassembled WGS sequence"/>
</dbReference>
<reference evidence="2" key="1">
    <citation type="journal article" date="2015" name="Nat. Genet.">
        <title>The genome and transcriptome of the zoonotic hookworm Ancylostoma ceylanicum identify infection-specific gene families.</title>
        <authorList>
            <person name="Schwarz E.M."/>
            <person name="Hu Y."/>
            <person name="Antoshechkin I."/>
            <person name="Miller M.M."/>
            <person name="Sternberg P.W."/>
            <person name="Aroian R.V."/>
        </authorList>
    </citation>
    <scope>NUCLEOTIDE SEQUENCE</scope>
    <source>
        <strain evidence="2">HY135</strain>
    </source>
</reference>
<gene>
    <name evidence="1" type="primary">Acey_s0260.g523</name>
    <name evidence="1" type="ORF">Y032_0260g523</name>
</gene>
<evidence type="ECO:0000313" key="2">
    <source>
        <dbReference type="Proteomes" id="UP000024635"/>
    </source>
</evidence>